<dbReference type="PIRSF" id="PIRSF001415">
    <property type="entry name" value="Porphbilin_synth"/>
    <property type="match status" value="1"/>
</dbReference>
<comment type="pathway">
    <text evidence="1">Porphyrin-containing compound metabolism; protoporphyrin-IX biosynthesis; coproporphyrinogen-III from 5-aminolevulinate: step 1/4.</text>
</comment>
<dbReference type="PRINTS" id="PR00144">
    <property type="entry name" value="DALDHYDRTASE"/>
</dbReference>
<dbReference type="CDD" id="cd00384">
    <property type="entry name" value="ALAD_PBGS"/>
    <property type="match status" value="1"/>
</dbReference>
<dbReference type="GO" id="GO:0004655">
    <property type="term" value="F:porphobilinogen synthase activity"/>
    <property type="evidence" value="ECO:0007669"/>
    <property type="project" value="UniProtKB-EC"/>
</dbReference>
<reference evidence="11 12" key="1">
    <citation type="submission" date="2022-11" db="EMBL/GenBank/DDBJ databases">
        <title>Desulfobotulus tamanensis H1 sp. nov. - anaerobic, alkaliphilic, sulphate reducing bacterium isolated from terrestrial mud volcano.</title>
        <authorList>
            <person name="Frolova A."/>
            <person name="Merkel A.Y."/>
            <person name="Slobodkin A.I."/>
        </authorList>
    </citation>
    <scope>NUCLEOTIDE SEQUENCE [LARGE SCALE GENOMIC DNA]</scope>
    <source>
        <strain evidence="11 12">H1</strain>
    </source>
</reference>
<evidence type="ECO:0000256" key="7">
    <source>
        <dbReference type="ARBA" id="ARBA00023244"/>
    </source>
</evidence>
<dbReference type="EC" id="4.2.1.24" evidence="3 9"/>
<dbReference type="NCBIfam" id="NF006762">
    <property type="entry name" value="PRK09283.1"/>
    <property type="match status" value="1"/>
</dbReference>
<sequence>MLFPDSRPRRLRQSAIIRSMVRETSLGVDNLVLPLFAVPGKGVSKPIASLPGQSQLSCDNIRKKAKEARDLGVPAVILFGVPDKKDPLATQAYKKDGIVQQAIKAVRDAVPDMLVITDVCLCQFTDHGHCGIVEKGRIDNDATLDLLARTAVSHANAGAQMVAPSDMMDGRVAEIREGLDQEGYTDTAIMSYAVKYASAFYGPFREAAGNAPEFGDRRTYQMDPANSREAMREASMDVEEGADIIMVKPALAYLDIITRLRDELDLPVAAYNVSGEYAMIRAAAEKGWIDGDAVMMETLLSMRRAGADIIITYFAMEAARKLRSC</sequence>
<evidence type="ECO:0000256" key="1">
    <source>
        <dbReference type="ARBA" id="ARBA00004694"/>
    </source>
</evidence>
<keyword evidence="5" id="KW-0350">Heme biosynthesis</keyword>
<comment type="similarity">
    <text evidence="2 10">Belongs to the ALAD family.</text>
</comment>
<dbReference type="EMBL" id="JAPFPW010000001">
    <property type="protein sequence ID" value="MCW7752630.1"/>
    <property type="molecule type" value="Genomic_DNA"/>
</dbReference>
<dbReference type="InterPro" id="IPR013785">
    <property type="entry name" value="Aldolase_TIM"/>
</dbReference>
<comment type="subunit">
    <text evidence="9">Homooctamer.</text>
</comment>
<proteinExistence type="inferred from homology"/>
<keyword evidence="7 9" id="KW-0627">Porphyrin biosynthesis</keyword>
<accession>A0ABT3N592</accession>
<evidence type="ECO:0000256" key="6">
    <source>
        <dbReference type="ARBA" id="ARBA00023239"/>
    </source>
</evidence>
<gene>
    <name evidence="11" type="primary">hemB</name>
    <name evidence="11" type="ORF">OOT00_01365</name>
</gene>
<evidence type="ECO:0000256" key="8">
    <source>
        <dbReference type="ARBA" id="ARBA00047651"/>
    </source>
</evidence>
<dbReference type="Gene3D" id="3.20.20.70">
    <property type="entry name" value="Aldolase class I"/>
    <property type="match status" value="1"/>
</dbReference>
<evidence type="ECO:0000256" key="4">
    <source>
        <dbReference type="ARBA" id="ARBA00020771"/>
    </source>
</evidence>
<dbReference type="InterPro" id="IPR030656">
    <property type="entry name" value="ALAD_AS"/>
</dbReference>
<dbReference type="Proteomes" id="UP001209681">
    <property type="component" value="Unassembled WGS sequence"/>
</dbReference>
<dbReference type="Pfam" id="PF00490">
    <property type="entry name" value="ALAD"/>
    <property type="match status" value="1"/>
</dbReference>
<comment type="catalytic activity">
    <reaction evidence="8 9">
        <text>2 5-aminolevulinate = porphobilinogen + 2 H2O + H(+)</text>
        <dbReference type="Rhea" id="RHEA:24064"/>
        <dbReference type="ChEBI" id="CHEBI:15377"/>
        <dbReference type="ChEBI" id="CHEBI:15378"/>
        <dbReference type="ChEBI" id="CHEBI:58126"/>
        <dbReference type="ChEBI" id="CHEBI:356416"/>
        <dbReference type="EC" id="4.2.1.24"/>
    </reaction>
</comment>
<dbReference type="SUPFAM" id="SSF51569">
    <property type="entry name" value="Aldolase"/>
    <property type="match status" value="1"/>
</dbReference>
<evidence type="ECO:0000256" key="2">
    <source>
        <dbReference type="ARBA" id="ARBA00008055"/>
    </source>
</evidence>
<dbReference type="RefSeq" id="WP_265423493.1">
    <property type="nucleotide sequence ID" value="NZ_JAPFPW010000001.1"/>
</dbReference>
<keyword evidence="6 9" id="KW-0456">Lyase</keyword>
<dbReference type="InterPro" id="IPR001731">
    <property type="entry name" value="ALAD"/>
</dbReference>
<evidence type="ECO:0000313" key="11">
    <source>
        <dbReference type="EMBL" id="MCW7752630.1"/>
    </source>
</evidence>
<evidence type="ECO:0000256" key="3">
    <source>
        <dbReference type="ARBA" id="ARBA00012053"/>
    </source>
</evidence>
<dbReference type="PANTHER" id="PTHR11458:SF0">
    <property type="entry name" value="DELTA-AMINOLEVULINIC ACID DEHYDRATASE"/>
    <property type="match status" value="1"/>
</dbReference>
<dbReference type="PANTHER" id="PTHR11458">
    <property type="entry name" value="DELTA-AMINOLEVULINIC ACID DEHYDRATASE"/>
    <property type="match status" value="1"/>
</dbReference>
<evidence type="ECO:0000313" key="12">
    <source>
        <dbReference type="Proteomes" id="UP001209681"/>
    </source>
</evidence>
<protein>
    <recommendedName>
        <fullName evidence="4 9">Delta-aminolevulinic acid dehydratase</fullName>
        <ecNumber evidence="3 9">4.2.1.24</ecNumber>
    </recommendedName>
</protein>
<dbReference type="PROSITE" id="PS00169">
    <property type="entry name" value="D_ALA_DEHYDRATASE"/>
    <property type="match status" value="1"/>
</dbReference>
<organism evidence="11 12">
    <name type="scientific">Desulfobotulus pelophilus</name>
    <dbReference type="NCBI Taxonomy" id="2823377"/>
    <lineage>
        <taxon>Bacteria</taxon>
        <taxon>Pseudomonadati</taxon>
        <taxon>Thermodesulfobacteriota</taxon>
        <taxon>Desulfobacteria</taxon>
        <taxon>Desulfobacterales</taxon>
        <taxon>Desulfobacteraceae</taxon>
        <taxon>Desulfobotulus</taxon>
    </lineage>
</organism>
<keyword evidence="12" id="KW-1185">Reference proteome</keyword>
<evidence type="ECO:0000256" key="9">
    <source>
        <dbReference type="RuleBase" id="RU000515"/>
    </source>
</evidence>
<name>A0ABT3N592_9BACT</name>
<evidence type="ECO:0000256" key="10">
    <source>
        <dbReference type="RuleBase" id="RU004161"/>
    </source>
</evidence>
<evidence type="ECO:0000256" key="5">
    <source>
        <dbReference type="ARBA" id="ARBA00023133"/>
    </source>
</evidence>
<dbReference type="SMART" id="SM01004">
    <property type="entry name" value="ALAD"/>
    <property type="match status" value="1"/>
</dbReference>
<comment type="caution">
    <text evidence="11">The sequence shown here is derived from an EMBL/GenBank/DDBJ whole genome shotgun (WGS) entry which is preliminary data.</text>
</comment>